<proteinExistence type="predicted"/>
<reference evidence="1" key="1">
    <citation type="journal article" date="2017" name="Appl. Environ. Microbiol.">
        <title>Molecular characterization of an Endozoicomonas-like organism causing infection in king scallop Pecten maximus L.</title>
        <authorList>
            <person name="Cano I."/>
            <person name="van Aerle R."/>
            <person name="Ross S."/>
            <person name="Verner-Jeffreys D.W."/>
            <person name="Paley R.K."/>
            <person name="Rimmer G."/>
            <person name="Ryder D."/>
            <person name="Hooper P."/>
            <person name="Stone D."/>
            <person name="Feist S.W."/>
        </authorList>
    </citation>
    <scope>NUCLEOTIDE SEQUENCE</scope>
</reference>
<accession>A0A2H9T313</accession>
<sequence length="96" mass="11352">MTYEARTPGVRMTVYLLGEGYNVKMITNVIIKTQKVVFGRKNDIFENFNYNSLLVKYLRRSRRCRYQRVLDKQGTADRCLELADCHPAMLRVRTLM</sequence>
<name>A0A2H9T313_9ZZZZ</name>
<evidence type="ECO:0000313" key="1">
    <source>
        <dbReference type="EMBL" id="PJE77610.1"/>
    </source>
</evidence>
<dbReference type="AlphaFoldDB" id="A0A2H9T313"/>
<comment type="caution">
    <text evidence="1">The sequence shown here is derived from an EMBL/GenBank/DDBJ whole genome shotgun (WGS) entry which is preliminary data.</text>
</comment>
<protein>
    <submittedName>
        <fullName evidence="1">Uncharacterized protein</fullName>
    </submittedName>
</protein>
<dbReference type="EMBL" id="NSIT01000470">
    <property type="protein sequence ID" value="PJE77610.1"/>
    <property type="molecule type" value="Genomic_DNA"/>
</dbReference>
<organism evidence="1">
    <name type="scientific">invertebrate metagenome</name>
    <dbReference type="NCBI Taxonomy" id="1711999"/>
    <lineage>
        <taxon>unclassified sequences</taxon>
        <taxon>metagenomes</taxon>
        <taxon>organismal metagenomes</taxon>
    </lineage>
</organism>
<gene>
    <name evidence="1" type="ORF">CI610_03462</name>
</gene>